<dbReference type="SUPFAM" id="SSF55811">
    <property type="entry name" value="Nudix"/>
    <property type="match status" value="1"/>
</dbReference>
<evidence type="ECO:0000313" key="2">
    <source>
        <dbReference type="EMBL" id="CAB4875706.1"/>
    </source>
</evidence>
<dbReference type="Pfam" id="PF00293">
    <property type="entry name" value="NUDIX"/>
    <property type="match status" value="1"/>
</dbReference>
<dbReference type="AlphaFoldDB" id="A0A6J7DYJ4"/>
<dbReference type="Gene3D" id="3.90.79.10">
    <property type="entry name" value="Nucleoside Triphosphate Pyrophosphohydrolase"/>
    <property type="match status" value="1"/>
</dbReference>
<dbReference type="InterPro" id="IPR015797">
    <property type="entry name" value="NUDIX_hydrolase-like_dom_sf"/>
</dbReference>
<sequence>MSSGRSLLARGPWHADQVEVRWSQEHYAPPESHTLAADAAIAALAERGSPSHDGLSARLVAHQHTADGRLAMDLQPIRWALRLVEGDASSSMAALCAVRDSDGRWLAGRRAAWLASWPGRWALGAGGAVDMDESPFETLARELAEEWQVEAAEMRGEALLLLPQAMVLFVGQAWLPPGAAVTMDHEHDEFAWWPADVADWPQEADEPLRRMAALLCEVPR</sequence>
<feature type="domain" description="Nudix hydrolase" evidence="1">
    <location>
        <begin position="89"/>
        <end position="216"/>
    </location>
</feature>
<protein>
    <submittedName>
        <fullName evidence="2">Unannotated protein</fullName>
    </submittedName>
</protein>
<dbReference type="EMBL" id="CAFBLQ010000101">
    <property type="protein sequence ID" value="CAB4875706.1"/>
    <property type="molecule type" value="Genomic_DNA"/>
</dbReference>
<gene>
    <name evidence="2" type="ORF">UFOPK3423_00992</name>
</gene>
<reference evidence="2" key="1">
    <citation type="submission" date="2020-05" db="EMBL/GenBank/DDBJ databases">
        <authorList>
            <person name="Chiriac C."/>
            <person name="Salcher M."/>
            <person name="Ghai R."/>
            <person name="Kavagutti S V."/>
        </authorList>
    </citation>
    <scope>NUCLEOTIDE SEQUENCE</scope>
</reference>
<organism evidence="2">
    <name type="scientific">freshwater metagenome</name>
    <dbReference type="NCBI Taxonomy" id="449393"/>
    <lineage>
        <taxon>unclassified sequences</taxon>
        <taxon>metagenomes</taxon>
        <taxon>ecological metagenomes</taxon>
    </lineage>
</organism>
<evidence type="ECO:0000259" key="1">
    <source>
        <dbReference type="PROSITE" id="PS51462"/>
    </source>
</evidence>
<dbReference type="CDD" id="cd02883">
    <property type="entry name" value="NUDIX_Hydrolase"/>
    <property type="match status" value="1"/>
</dbReference>
<accession>A0A6J7DYJ4</accession>
<dbReference type="PROSITE" id="PS51462">
    <property type="entry name" value="NUDIX"/>
    <property type="match status" value="1"/>
</dbReference>
<name>A0A6J7DYJ4_9ZZZZ</name>
<proteinExistence type="predicted"/>
<dbReference type="InterPro" id="IPR000086">
    <property type="entry name" value="NUDIX_hydrolase_dom"/>
</dbReference>